<protein>
    <recommendedName>
        <fullName evidence="1">HAT C-terminal dimerisation domain-containing protein</fullName>
    </recommendedName>
</protein>
<dbReference type="InterPro" id="IPR008906">
    <property type="entry name" value="HATC_C_dom"/>
</dbReference>
<evidence type="ECO:0000313" key="2">
    <source>
        <dbReference type="EMBL" id="KAJ8875512.1"/>
    </source>
</evidence>
<proteinExistence type="predicted"/>
<sequence>MQLNDQLKKGMENARSALMAIFTTFRFLCRQGLSIRGHEDPGSSPGLKERMGRSSYKWLSHDIQNEIIDILGKSVLHSVVCEMKKREHFAIMVDETCDISIHDQNKNYDTLFTFWKKNVGAISSSGCLEEKPTHVEEPQLPRRRRIPKRFQNPCATEPHIFFTPKDYFRQEFNCTELQKLVSVEKEYVSAVIAVNDTTPKLEKTREFFRSDLDTDRLLLHLTMLGDIAIRKRVTITSIRDIQEFLKEDSTVRDILPEVNKCIKLLSTVPVTKATAERSFSALRHLKTCLRSTMVHKRLNNIALLNAHQAVLHNLDLRPLVNEFIKSNTVRRITFALF</sequence>
<comment type="caution">
    <text evidence="2">The sequence shown here is derived from an EMBL/GenBank/DDBJ whole genome shotgun (WGS) entry which is preliminary data.</text>
</comment>
<organism evidence="2 3">
    <name type="scientific">Dryococelus australis</name>
    <dbReference type="NCBI Taxonomy" id="614101"/>
    <lineage>
        <taxon>Eukaryota</taxon>
        <taxon>Metazoa</taxon>
        <taxon>Ecdysozoa</taxon>
        <taxon>Arthropoda</taxon>
        <taxon>Hexapoda</taxon>
        <taxon>Insecta</taxon>
        <taxon>Pterygota</taxon>
        <taxon>Neoptera</taxon>
        <taxon>Polyneoptera</taxon>
        <taxon>Phasmatodea</taxon>
        <taxon>Verophasmatodea</taxon>
        <taxon>Anareolatae</taxon>
        <taxon>Phasmatidae</taxon>
        <taxon>Eurycanthinae</taxon>
        <taxon>Dryococelus</taxon>
    </lineage>
</organism>
<gene>
    <name evidence="2" type="ORF">PR048_023407</name>
</gene>
<feature type="domain" description="HAT C-terminal dimerisation" evidence="1">
    <location>
        <begin position="240"/>
        <end position="308"/>
    </location>
</feature>
<name>A0ABQ9GU12_9NEOP</name>
<evidence type="ECO:0000313" key="3">
    <source>
        <dbReference type="Proteomes" id="UP001159363"/>
    </source>
</evidence>
<dbReference type="PANTHER" id="PTHR45749">
    <property type="match status" value="1"/>
</dbReference>
<dbReference type="PANTHER" id="PTHR45749:SF21">
    <property type="entry name" value="DUF4371 DOMAIN-CONTAINING PROTEIN"/>
    <property type="match status" value="1"/>
</dbReference>
<keyword evidence="3" id="KW-1185">Reference proteome</keyword>
<dbReference type="Pfam" id="PF05699">
    <property type="entry name" value="Dimer_Tnp_hAT"/>
    <property type="match status" value="1"/>
</dbReference>
<dbReference type="EMBL" id="JARBHB010000009">
    <property type="protein sequence ID" value="KAJ8875512.1"/>
    <property type="molecule type" value="Genomic_DNA"/>
</dbReference>
<evidence type="ECO:0000259" key="1">
    <source>
        <dbReference type="Pfam" id="PF05699"/>
    </source>
</evidence>
<reference evidence="2 3" key="1">
    <citation type="submission" date="2023-02" db="EMBL/GenBank/DDBJ databases">
        <title>LHISI_Scaffold_Assembly.</title>
        <authorList>
            <person name="Stuart O.P."/>
            <person name="Cleave R."/>
            <person name="Magrath M.J.L."/>
            <person name="Mikheyev A.S."/>
        </authorList>
    </citation>
    <scope>NUCLEOTIDE SEQUENCE [LARGE SCALE GENOMIC DNA]</scope>
    <source>
        <strain evidence="2">Daus_M_001</strain>
        <tissue evidence="2">Leg muscle</tissue>
    </source>
</reference>
<accession>A0ABQ9GU12</accession>
<dbReference type="Proteomes" id="UP001159363">
    <property type="component" value="Chromosome 8"/>
</dbReference>